<evidence type="ECO:0000313" key="8">
    <source>
        <dbReference type="EMBL" id="OIT19264.1"/>
    </source>
</evidence>
<proteinExistence type="inferred from homology"/>
<evidence type="ECO:0000313" key="9">
    <source>
        <dbReference type="EMBL" id="OIT28609.1"/>
    </source>
</evidence>
<dbReference type="InterPro" id="IPR006977">
    <property type="entry name" value="Yip1_dom"/>
</dbReference>
<evidence type="ECO:0000259" key="7">
    <source>
        <dbReference type="Pfam" id="PF04893"/>
    </source>
</evidence>
<sequence>MHKRSDSSSSWSFDVNYVNVAAGSVYGYALLVPMGFYFLLQYLGSSASLIRFWCLWGYSLFVLTLSSFLLVIPIEFLRWTITLLAGAASASFVAANLKMYIQSNDLTIVLVAAFVLQMGLTIFIKMWFFS</sequence>
<dbReference type="EMBL" id="MJEQ01002006">
    <property type="protein sequence ID" value="OIT28609.1"/>
    <property type="molecule type" value="Genomic_DNA"/>
</dbReference>
<reference evidence="8 10" key="1">
    <citation type="submission" date="2016-11" db="EMBL/GenBank/DDBJ databases">
        <title>The genome of Nicotiana attenuata.</title>
        <authorList>
            <person name="Xu S."/>
            <person name="Brockmoeller T."/>
            <person name="Gaquerel E."/>
            <person name="Navarro A."/>
            <person name="Kuhl H."/>
            <person name="Gase K."/>
            <person name="Ling Z."/>
            <person name="Zhou W."/>
            <person name="Kreitzer C."/>
            <person name="Stanke M."/>
            <person name="Tang H."/>
            <person name="Lyons E."/>
            <person name="Pandey P."/>
            <person name="Pandey S.P."/>
            <person name="Timmermann B."/>
            <person name="Baldwin I.T."/>
        </authorList>
    </citation>
    <scope>NUCLEOTIDE SEQUENCE [LARGE SCALE GENOMIC DNA]</scope>
    <source>
        <strain evidence="10">cv. UT</strain>
        <strain evidence="8">UT</strain>
        <tissue evidence="8">Leaves</tissue>
    </source>
</reference>
<evidence type="ECO:0000256" key="1">
    <source>
        <dbReference type="ARBA" id="ARBA00004141"/>
    </source>
</evidence>
<comment type="subcellular location">
    <subcellularLocation>
        <location evidence="6">Golgi apparatus membrane</location>
        <topology evidence="6">Multi-pass membrane protein</topology>
    </subcellularLocation>
    <subcellularLocation>
        <location evidence="1">Membrane</location>
        <topology evidence="1">Multi-pass membrane protein</topology>
    </subcellularLocation>
</comment>
<organism evidence="8 10">
    <name type="scientific">Nicotiana attenuata</name>
    <name type="common">Coyote tobacco</name>
    <dbReference type="NCBI Taxonomy" id="49451"/>
    <lineage>
        <taxon>Eukaryota</taxon>
        <taxon>Viridiplantae</taxon>
        <taxon>Streptophyta</taxon>
        <taxon>Embryophyta</taxon>
        <taxon>Tracheophyta</taxon>
        <taxon>Spermatophyta</taxon>
        <taxon>Magnoliopsida</taxon>
        <taxon>eudicotyledons</taxon>
        <taxon>Gunneridae</taxon>
        <taxon>Pentapetalae</taxon>
        <taxon>asterids</taxon>
        <taxon>lamiids</taxon>
        <taxon>Solanales</taxon>
        <taxon>Solanaceae</taxon>
        <taxon>Nicotianoideae</taxon>
        <taxon>Nicotianeae</taxon>
        <taxon>Nicotiana</taxon>
    </lineage>
</organism>
<evidence type="ECO:0000256" key="3">
    <source>
        <dbReference type="ARBA" id="ARBA00022692"/>
    </source>
</evidence>
<feature type="transmembrane region" description="Helical" evidence="6">
    <location>
        <begin position="52"/>
        <end position="70"/>
    </location>
</feature>
<dbReference type="InterPro" id="IPR039765">
    <property type="entry name" value="Yip5/YIPF1/YIPF2"/>
</dbReference>
<feature type="transmembrane region" description="Helical" evidence="6">
    <location>
        <begin position="76"/>
        <end position="95"/>
    </location>
</feature>
<evidence type="ECO:0000313" key="10">
    <source>
        <dbReference type="Proteomes" id="UP000187609"/>
    </source>
</evidence>
<dbReference type="OMA" id="DELAFHX"/>
<comment type="caution">
    <text evidence="6">Lacks conserved residue(s) required for the propagation of feature annotation.</text>
</comment>
<dbReference type="GO" id="GO:0016192">
    <property type="term" value="P:vesicle-mediated transport"/>
    <property type="evidence" value="ECO:0007669"/>
    <property type="project" value="InterPro"/>
</dbReference>
<keyword evidence="10" id="KW-1185">Reference proteome</keyword>
<dbReference type="EMBL" id="MJEQ01008457">
    <property type="protein sequence ID" value="OIT19264.1"/>
    <property type="molecule type" value="Genomic_DNA"/>
</dbReference>
<dbReference type="GO" id="GO:0000139">
    <property type="term" value="C:Golgi membrane"/>
    <property type="evidence" value="ECO:0007669"/>
    <property type="project" value="UniProtKB-SubCell"/>
</dbReference>
<name>A0A1J6K2B1_NICAT</name>
<dbReference type="OrthoDB" id="1224228at2759"/>
<comment type="caution">
    <text evidence="8">The sequence shown here is derived from an EMBL/GenBank/DDBJ whole genome shotgun (WGS) entry which is preliminary data.</text>
</comment>
<feature type="domain" description="Yip1" evidence="7">
    <location>
        <begin position="11"/>
        <end position="123"/>
    </location>
</feature>
<accession>A0A1J6K2B1</accession>
<dbReference type="Gramene" id="OIT19264">
    <property type="protein sequence ID" value="OIT19264"/>
    <property type="gene ID" value="A4A49_41843"/>
</dbReference>
<dbReference type="AlphaFoldDB" id="A0A1J6K2B1"/>
<dbReference type="Gramene" id="OIT28609">
    <property type="protein sequence ID" value="OIT28609"/>
    <property type="gene ID" value="A4A49_58242"/>
</dbReference>
<keyword evidence="3 6" id="KW-0812">Transmembrane</keyword>
<dbReference type="Proteomes" id="UP000187609">
    <property type="component" value="Unassembled WGS sequence"/>
</dbReference>
<feature type="transmembrane region" description="Helical" evidence="6">
    <location>
        <begin position="107"/>
        <end position="128"/>
    </location>
</feature>
<dbReference type="GO" id="GO:0031267">
    <property type="term" value="F:small GTPase binding"/>
    <property type="evidence" value="ECO:0007669"/>
    <property type="project" value="InterPro"/>
</dbReference>
<dbReference type="PANTHER" id="PTHR12822:SF5">
    <property type="entry name" value="PROTEIN YIP"/>
    <property type="match status" value="1"/>
</dbReference>
<evidence type="ECO:0000256" key="2">
    <source>
        <dbReference type="ARBA" id="ARBA00010596"/>
    </source>
</evidence>
<gene>
    <name evidence="8" type="ORF">A4A49_41843</name>
    <name evidence="9" type="ORF">A4A49_58242</name>
</gene>
<protein>
    <recommendedName>
        <fullName evidence="6">Protein YIP</fullName>
    </recommendedName>
</protein>
<evidence type="ECO:0000256" key="5">
    <source>
        <dbReference type="ARBA" id="ARBA00023136"/>
    </source>
</evidence>
<keyword evidence="5 6" id="KW-0472">Membrane</keyword>
<evidence type="ECO:0000256" key="4">
    <source>
        <dbReference type="ARBA" id="ARBA00022989"/>
    </source>
</evidence>
<evidence type="ECO:0000256" key="6">
    <source>
        <dbReference type="RuleBase" id="RU361264"/>
    </source>
</evidence>
<comment type="similarity">
    <text evidence="2 6">Belongs to the YIP1 family.</text>
</comment>
<keyword evidence="4 6" id="KW-1133">Transmembrane helix</keyword>
<feature type="transmembrane region" description="Helical" evidence="6">
    <location>
        <begin position="20"/>
        <end position="40"/>
    </location>
</feature>
<dbReference type="Pfam" id="PF04893">
    <property type="entry name" value="Yip1"/>
    <property type="match status" value="1"/>
</dbReference>
<dbReference type="KEGG" id="nau:109221657"/>
<dbReference type="STRING" id="49451.A0A1J6K2B1"/>
<dbReference type="PANTHER" id="PTHR12822">
    <property type="entry name" value="PROTEIN YIPF"/>
    <property type="match status" value="1"/>
</dbReference>